<sequence length="103" mass="11525">MIWVELQLRQQEIHGKHMVNLLCPDTKLNGGLQSSGLPSTVSKVILILYNQVLKSILNVVLGVPVGRQAFGKGRLKEMQAGFKNFASEKSLINNKFSYITLER</sequence>
<name>A0A915I5X0_ROMCU</name>
<dbReference type="AlphaFoldDB" id="A0A915I5X0"/>
<protein>
    <submittedName>
        <fullName evidence="2">Reverse transcriptase</fullName>
    </submittedName>
</protein>
<evidence type="ECO:0000313" key="2">
    <source>
        <dbReference type="WBParaSite" id="nRc.2.0.1.t08774-RA"/>
    </source>
</evidence>
<dbReference type="Proteomes" id="UP000887565">
    <property type="component" value="Unplaced"/>
</dbReference>
<organism evidence="1 2">
    <name type="scientific">Romanomermis culicivorax</name>
    <name type="common">Nematode worm</name>
    <dbReference type="NCBI Taxonomy" id="13658"/>
    <lineage>
        <taxon>Eukaryota</taxon>
        <taxon>Metazoa</taxon>
        <taxon>Ecdysozoa</taxon>
        <taxon>Nematoda</taxon>
        <taxon>Enoplea</taxon>
        <taxon>Dorylaimia</taxon>
        <taxon>Mermithida</taxon>
        <taxon>Mermithoidea</taxon>
        <taxon>Mermithidae</taxon>
        <taxon>Romanomermis</taxon>
    </lineage>
</organism>
<reference evidence="2" key="1">
    <citation type="submission" date="2022-11" db="UniProtKB">
        <authorList>
            <consortium name="WormBaseParasite"/>
        </authorList>
    </citation>
    <scope>IDENTIFICATION</scope>
</reference>
<keyword evidence="1" id="KW-1185">Reference proteome</keyword>
<proteinExistence type="predicted"/>
<dbReference type="WBParaSite" id="nRc.2.0.1.t08774-RA">
    <property type="protein sequence ID" value="nRc.2.0.1.t08774-RA"/>
    <property type="gene ID" value="nRc.2.0.1.g08774"/>
</dbReference>
<evidence type="ECO:0000313" key="1">
    <source>
        <dbReference type="Proteomes" id="UP000887565"/>
    </source>
</evidence>
<accession>A0A915I5X0</accession>